<protein>
    <submittedName>
        <fullName evidence="1">Uncharacterized protein</fullName>
    </submittedName>
</protein>
<dbReference type="GO" id="GO:0000166">
    <property type="term" value="F:nucleotide binding"/>
    <property type="evidence" value="ECO:0007669"/>
    <property type="project" value="InterPro"/>
</dbReference>
<name>A0A4Q5MZG9_9MICO</name>
<evidence type="ECO:0000313" key="2">
    <source>
        <dbReference type="Proteomes" id="UP000293764"/>
    </source>
</evidence>
<keyword evidence="2" id="KW-1185">Reference proteome</keyword>
<dbReference type="InterPro" id="IPR023299">
    <property type="entry name" value="ATPase_P-typ_cyto_dom_N"/>
</dbReference>
<reference evidence="1 2" key="1">
    <citation type="submission" date="2019-01" db="EMBL/GenBank/DDBJ databases">
        <title>Novel species of Cellulomonas.</title>
        <authorList>
            <person name="Liu Q."/>
            <person name="Xin Y.-H."/>
        </authorList>
    </citation>
    <scope>NUCLEOTIDE SEQUENCE [LARGE SCALE GENOMIC DNA]</scope>
    <source>
        <strain evidence="1 2">HLT2-17</strain>
    </source>
</reference>
<dbReference type="RefSeq" id="WP_130102559.1">
    <property type="nucleotide sequence ID" value="NZ_SDWW01000021.1"/>
</dbReference>
<organism evidence="1 2">
    <name type="scientific">Pengzhenrongella frigida</name>
    <dbReference type="NCBI Taxonomy" id="1259133"/>
    <lineage>
        <taxon>Bacteria</taxon>
        <taxon>Bacillati</taxon>
        <taxon>Actinomycetota</taxon>
        <taxon>Actinomycetes</taxon>
        <taxon>Micrococcales</taxon>
        <taxon>Pengzhenrongella</taxon>
    </lineage>
</organism>
<comment type="caution">
    <text evidence="1">The sequence shown here is derived from an EMBL/GenBank/DDBJ whole genome shotgun (WGS) entry which is preliminary data.</text>
</comment>
<dbReference type="Proteomes" id="UP000293764">
    <property type="component" value="Unassembled WGS sequence"/>
</dbReference>
<gene>
    <name evidence="1" type="ORF">EUA98_10095</name>
</gene>
<dbReference type="Gene3D" id="3.40.1110.10">
    <property type="entry name" value="Calcium-transporting ATPase, cytoplasmic domain N"/>
    <property type="match status" value="1"/>
</dbReference>
<proteinExistence type="predicted"/>
<accession>A0A4Q5MZG9</accession>
<dbReference type="AlphaFoldDB" id="A0A4Q5MZG9"/>
<sequence>MPDQRVIDVVALDGCTRAEVLELAGALAAAAGREAATAMHPVLAALARAATADPGERGPEPVPTVGGDGVVVGSAEVRELRVEATPGTGLSGLVRTAHSGLLLGRRVLVGSSAWLAAEGARPADTMLASALAAAEATGTPAVLLAWNGTPRAVLTLRG</sequence>
<dbReference type="EMBL" id="SDWW01000021">
    <property type="protein sequence ID" value="RYV51120.1"/>
    <property type="molecule type" value="Genomic_DNA"/>
</dbReference>
<evidence type="ECO:0000313" key="1">
    <source>
        <dbReference type="EMBL" id="RYV51120.1"/>
    </source>
</evidence>